<reference evidence="2 3" key="1">
    <citation type="submission" date="2024-07" db="EMBL/GenBank/DDBJ databases">
        <title>Section-level genome sequencing and comparative genomics of Aspergillus sections Usti and Cavernicolus.</title>
        <authorList>
            <consortium name="Lawrence Berkeley National Laboratory"/>
            <person name="Nybo J.L."/>
            <person name="Vesth T.C."/>
            <person name="Theobald S."/>
            <person name="Frisvad J.C."/>
            <person name="Larsen T.O."/>
            <person name="Kjaerboelling I."/>
            <person name="Rothschild-Mancinelli K."/>
            <person name="Lyhne E.K."/>
            <person name="Kogle M.E."/>
            <person name="Barry K."/>
            <person name="Clum A."/>
            <person name="Na H."/>
            <person name="Ledsgaard L."/>
            <person name="Lin J."/>
            <person name="Lipzen A."/>
            <person name="Kuo A."/>
            <person name="Riley R."/>
            <person name="Mondo S."/>
            <person name="Labutti K."/>
            <person name="Haridas S."/>
            <person name="Pangalinan J."/>
            <person name="Salamov A.A."/>
            <person name="Simmons B.A."/>
            <person name="Magnuson J.K."/>
            <person name="Chen J."/>
            <person name="Drula E."/>
            <person name="Henrissat B."/>
            <person name="Wiebenga A."/>
            <person name="Lubbers R.J."/>
            <person name="Gomes A.C."/>
            <person name="Makela M.R."/>
            <person name="Stajich J."/>
            <person name="Grigoriev I.V."/>
            <person name="Mortensen U.H."/>
            <person name="De Vries R.P."/>
            <person name="Baker S.E."/>
            <person name="Andersen M.R."/>
        </authorList>
    </citation>
    <scope>NUCLEOTIDE SEQUENCE [LARGE SCALE GENOMIC DNA]</scope>
    <source>
        <strain evidence="2 3">CBS 588.65</strain>
    </source>
</reference>
<proteinExistence type="predicted"/>
<sequence>MSVGIRSPTATFVKRWCRLRIGLSQISLWMAIAAYVSFSVQLRVTHGRNFGCESMVVQMHDWLTGPQLEFGISAAKQLSAHGGKLLKFPHATPLQRARTEVNVMGNI</sequence>
<gene>
    <name evidence="2" type="ORF">BJX63DRAFT_386758</name>
</gene>
<dbReference type="EMBL" id="JBFXLT010000020">
    <property type="protein sequence ID" value="KAL2816939.1"/>
    <property type="molecule type" value="Genomic_DNA"/>
</dbReference>
<protein>
    <submittedName>
        <fullName evidence="2">Uncharacterized protein</fullName>
    </submittedName>
</protein>
<accession>A0ABR4HN75</accession>
<evidence type="ECO:0000313" key="3">
    <source>
        <dbReference type="Proteomes" id="UP001610334"/>
    </source>
</evidence>
<evidence type="ECO:0000256" key="1">
    <source>
        <dbReference type="SAM" id="Phobius"/>
    </source>
</evidence>
<name>A0ABR4HN75_9EURO</name>
<comment type="caution">
    <text evidence="2">The sequence shown here is derived from an EMBL/GenBank/DDBJ whole genome shotgun (WGS) entry which is preliminary data.</text>
</comment>
<keyword evidence="1" id="KW-0472">Membrane</keyword>
<keyword evidence="1" id="KW-1133">Transmembrane helix</keyword>
<evidence type="ECO:0000313" key="2">
    <source>
        <dbReference type="EMBL" id="KAL2816939.1"/>
    </source>
</evidence>
<dbReference type="Proteomes" id="UP001610334">
    <property type="component" value="Unassembled WGS sequence"/>
</dbReference>
<keyword evidence="1" id="KW-0812">Transmembrane</keyword>
<feature type="transmembrane region" description="Helical" evidence="1">
    <location>
        <begin position="21"/>
        <end position="40"/>
    </location>
</feature>
<keyword evidence="3" id="KW-1185">Reference proteome</keyword>
<organism evidence="2 3">
    <name type="scientific">Aspergillus granulosus</name>
    <dbReference type="NCBI Taxonomy" id="176169"/>
    <lineage>
        <taxon>Eukaryota</taxon>
        <taxon>Fungi</taxon>
        <taxon>Dikarya</taxon>
        <taxon>Ascomycota</taxon>
        <taxon>Pezizomycotina</taxon>
        <taxon>Eurotiomycetes</taxon>
        <taxon>Eurotiomycetidae</taxon>
        <taxon>Eurotiales</taxon>
        <taxon>Aspergillaceae</taxon>
        <taxon>Aspergillus</taxon>
        <taxon>Aspergillus subgen. Nidulantes</taxon>
    </lineage>
</organism>